<dbReference type="PANTHER" id="PTHR30290">
    <property type="entry name" value="PERIPLASMIC BINDING COMPONENT OF ABC TRANSPORTER"/>
    <property type="match status" value="1"/>
</dbReference>
<dbReference type="Gene3D" id="3.40.190.10">
    <property type="entry name" value="Periplasmic binding protein-like II"/>
    <property type="match status" value="1"/>
</dbReference>
<dbReference type="PROSITE" id="PS51257">
    <property type="entry name" value="PROKAR_LIPOPROTEIN"/>
    <property type="match status" value="1"/>
</dbReference>
<dbReference type="GO" id="GO:0042597">
    <property type="term" value="C:periplasmic space"/>
    <property type="evidence" value="ECO:0007669"/>
    <property type="project" value="UniProtKB-ARBA"/>
</dbReference>
<name>A0A7G6E7K0_THEFR</name>
<comment type="subcellular location">
    <subcellularLocation>
        <location evidence="1">Cell membrane</location>
        <topology evidence="1">Lipid-anchor</topology>
    </subcellularLocation>
</comment>
<dbReference type="RefSeq" id="WP_081908031.1">
    <property type="nucleotide sequence ID" value="NZ_CP045798.1"/>
</dbReference>
<proteinExistence type="inferred from homology"/>
<dbReference type="GO" id="GO:0015833">
    <property type="term" value="P:peptide transport"/>
    <property type="evidence" value="ECO:0007669"/>
    <property type="project" value="TreeGrafter"/>
</dbReference>
<feature type="domain" description="Solute-binding protein family 5" evidence="5">
    <location>
        <begin position="89"/>
        <end position="438"/>
    </location>
</feature>
<keyword evidence="7" id="KW-1185">Reference proteome</keyword>
<comment type="similarity">
    <text evidence="2">Belongs to the bacterial solute-binding protein 5 family.</text>
</comment>
<evidence type="ECO:0000256" key="4">
    <source>
        <dbReference type="ARBA" id="ARBA00022729"/>
    </source>
</evidence>
<evidence type="ECO:0000259" key="5">
    <source>
        <dbReference type="Pfam" id="PF00496"/>
    </source>
</evidence>
<dbReference type="InterPro" id="IPR030678">
    <property type="entry name" value="Peptide/Ni-bd"/>
</dbReference>
<dbReference type="Gene3D" id="3.10.105.10">
    <property type="entry name" value="Dipeptide-binding Protein, Domain 3"/>
    <property type="match status" value="1"/>
</dbReference>
<dbReference type="AlphaFoldDB" id="A0A7G6E7K0"/>
<evidence type="ECO:0000313" key="7">
    <source>
        <dbReference type="Proteomes" id="UP000515847"/>
    </source>
</evidence>
<dbReference type="PANTHER" id="PTHR30290:SF9">
    <property type="entry name" value="OLIGOPEPTIDE-BINDING PROTEIN APPA"/>
    <property type="match status" value="1"/>
</dbReference>
<reference evidence="6 7" key="1">
    <citation type="journal article" date="2019" name="Front. Microbiol.">
        <title>Thermoanaerosceptrum fracticalcis gen. nov. sp. nov., a Novel Fumarate-Fermenting Microorganism From a Deep Fractured Carbonate Aquifer of the US Great Basin.</title>
        <authorList>
            <person name="Hamilton-Brehm S.D."/>
            <person name="Stewart L.E."/>
            <person name="Zavarin M."/>
            <person name="Caldwell M."/>
            <person name="Lawson P.A."/>
            <person name="Onstott T.C."/>
            <person name="Grzymski J."/>
            <person name="Neveux I."/>
            <person name="Lollar B.S."/>
            <person name="Russell C.E."/>
            <person name="Moser D.P."/>
        </authorList>
    </citation>
    <scope>NUCLEOTIDE SEQUENCE [LARGE SCALE GENOMIC DNA]</scope>
    <source>
        <strain evidence="6 7">DRI-13</strain>
    </source>
</reference>
<keyword evidence="4" id="KW-0732">Signal</keyword>
<evidence type="ECO:0000313" key="6">
    <source>
        <dbReference type="EMBL" id="QNB48054.1"/>
    </source>
</evidence>
<dbReference type="GO" id="GO:1904680">
    <property type="term" value="F:peptide transmembrane transporter activity"/>
    <property type="evidence" value="ECO:0007669"/>
    <property type="project" value="TreeGrafter"/>
</dbReference>
<dbReference type="Pfam" id="PF00496">
    <property type="entry name" value="SBP_bac_5"/>
    <property type="match status" value="1"/>
</dbReference>
<dbReference type="OrthoDB" id="137511at2"/>
<dbReference type="InterPro" id="IPR023765">
    <property type="entry name" value="SBP_5_CS"/>
</dbReference>
<dbReference type="Gene3D" id="3.90.76.10">
    <property type="entry name" value="Dipeptide-binding Protein, Domain 1"/>
    <property type="match status" value="1"/>
</dbReference>
<accession>A0A7G6E7K0</accession>
<sequence>MMMKRFLTVLLVCMLMFTLVLSGCGARKEEPKPAPAPAPAPAKVRDTVIIALQGEPTTLDPQFPDDGNMRAVTDNVFERLLEFDGKTLQPKPGLATDIKKINDTTWELTIRDGVKFHNGDSFTAEDAVFSIKRIIDPAYKSQQVSYFSTIKDAKVVAPNKIQVATDGFDALFPKRMARLDMVSKKYVEANKDKVNTQPVGTGPYKVIAWNRGVDIQATAFDGYWGKKPAIKNVKYRFIQEGSTRLAALKAGEIDFAVNMLPEYMKDIPNVKMETGAETYWIRFNQLRGPMVKKEMRLAANYAIDRKALAEALFLGAASPAQGQMGKEGYFGYSSKVKTYPYDKEKAKELLKKAGYNGEVIELVSERGRWLKDGEVTEAVAAMLTDAGFNVKIKFLSWQEWLDTLFTQAKAPALQFSSNGNGFFDIGLMYNTIVHSKGSQSVMKNPEMDKKIEAARKEPDPAKRQAMYDELALYFYDDPFAIPLLTLKDIYGLAKDLEWTPRQDSMITVYEMSFKS</sequence>
<dbReference type="GO" id="GO:0043190">
    <property type="term" value="C:ATP-binding cassette (ABC) transporter complex"/>
    <property type="evidence" value="ECO:0007669"/>
    <property type="project" value="InterPro"/>
</dbReference>
<dbReference type="PROSITE" id="PS01040">
    <property type="entry name" value="SBP_BACTERIAL_5"/>
    <property type="match status" value="1"/>
</dbReference>
<protein>
    <submittedName>
        <fullName evidence="6">ABC transporter substrate-binding protein</fullName>
    </submittedName>
</protein>
<organism evidence="6 7">
    <name type="scientific">Thermanaerosceptrum fracticalcis</name>
    <dbReference type="NCBI Taxonomy" id="1712410"/>
    <lineage>
        <taxon>Bacteria</taxon>
        <taxon>Bacillati</taxon>
        <taxon>Bacillota</taxon>
        <taxon>Clostridia</taxon>
        <taxon>Eubacteriales</taxon>
        <taxon>Peptococcaceae</taxon>
        <taxon>Thermanaerosceptrum</taxon>
    </lineage>
</organism>
<dbReference type="SUPFAM" id="SSF53850">
    <property type="entry name" value="Periplasmic binding protein-like II"/>
    <property type="match status" value="1"/>
</dbReference>
<dbReference type="Proteomes" id="UP000515847">
    <property type="component" value="Chromosome"/>
</dbReference>
<dbReference type="InterPro" id="IPR039424">
    <property type="entry name" value="SBP_5"/>
</dbReference>
<dbReference type="EMBL" id="CP045798">
    <property type="protein sequence ID" value="QNB48054.1"/>
    <property type="molecule type" value="Genomic_DNA"/>
</dbReference>
<evidence type="ECO:0000256" key="2">
    <source>
        <dbReference type="ARBA" id="ARBA00005695"/>
    </source>
</evidence>
<gene>
    <name evidence="6" type="ORF">BR63_18350</name>
</gene>
<dbReference type="PIRSF" id="PIRSF002741">
    <property type="entry name" value="MppA"/>
    <property type="match status" value="1"/>
</dbReference>
<keyword evidence="3" id="KW-0813">Transport</keyword>
<evidence type="ECO:0000256" key="1">
    <source>
        <dbReference type="ARBA" id="ARBA00004193"/>
    </source>
</evidence>
<dbReference type="KEGG" id="tfr:BR63_18350"/>
<dbReference type="InterPro" id="IPR000914">
    <property type="entry name" value="SBP_5_dom"/>
</dbReference>
<evidence type="ECO:0000256" key="3">
    <source>
        <dbReference type="ARBA" id="ARBA00022448"/>
    </source>
</evidence>